<evidence type="ECO:0000313" key="1">
    <source>
        <dbReference type="EMBL" id="MBB5403129.1"/>
    </source>
</evidence>
<accession>A0A7W8L9Z6</accession>
<dbReference type="RefSeq" id="WP_184227572.1">
    <property type="nucleotide sequence ID" value="NZ_JACHDE010000011.1"/>
</dbReference>
<reference evidence="1 2" key="1">
    <citation type="submission" date="2020-08" db="EMBL/GenBank/DDBJ databases">
        <title>Genomic Encyclopedia of Type Strains, Phase IV (KMG-V): Genome sequencing to study the core and pangenomes of soil and plant-associated prokaryotes.</title>
        <authorList>
            <person name="Whitman W."/>
        </authorList>
    </citation>
    <scope>NUCLEOTIDE SEQUENCE [LARGE SCALE GENOMIC DNA]</scope>
    <source>
        <strain evidence="1 2">JPY162</strain>
    </source>
</reference>
<sequence>MSVMNALEVEGTVRMCIVALIDDYASSMCATRLRNDLRFADRMGERLVTVTDG</sequence>
<proteinExistence type="predicted"/>
<gene>
    <name evidence="1" type="ORF">HDG41_005215</name>
</gene>
<organism evidence="1 2">
    <name type="scientific">Paraburkholderia youngii</name>
    <dbReference type="NCBI Taxonomy" id="2782701"/>
    <lineage>
        <taxon>Bacteria</taxon>
        <taxon>Pseudomonadati</taxon>
        <taxon>Pseudomonadota</taxon>
        <taxon>Betaproteobacteria</taxon>
        <taxon>Burkholderiales</taxon>
        <taxon>Burkholderiaceae</taxon>
        <taxon>Paraburkholderia</taxon>
    </lineage>
</organism>
<dbReference type="EMBL" id="JACHDE010000011">
    <property type="protein sequence ID" value="MBB5403129.1"/>
    <property type="molecule type" value="Genomic_DNA"/>
</dbReference>
<protein>
    <submittedName>
        <fullName evidence="1">Uncharacterized protein</fullName>
    </submittedName>
</protein>
<name>A0A7W8L9Z6_9BURK</name>
<dbReference type="Proteomes" id="UP000592820">
    <property type="component" value="Unassembled WGS sequence"/>
</dbReference>
<dbReference type="AlphaFoldDB" id="A0A7W8L9Z6"/>
<comment type="caution">
    <text evidence="1">The sequence shown here is derived from an EMBL/GenBank/DDBJ whole genome shotgun (WGS) entry which is preliminary data.</text>
</comment>
<evidence type="ECO:0000313" key="2">
    <source>
        <dbReference type="Proteomes" id="UP000592820"/>
    </source>
</evidence>